<dbReference type="GO" id="GO:0016747">
    <property type="term" value="F:acyltransferase activity, transferring groups other than amino-acyl groups"/>
    <property type="evidence" value="ECO:0007669"/>
    <property type="project" value="InterPro"/>
</dbReference>
<gene>
    <name evidence="3" type="ORF">D3Z30_03770</name>
    <name evidence="4" type="ORF">DXC19_02130</name>
    <name evidence="2" type="ORF">G8J23_09020</name>
</gene>
<reference evidence="4 5" key="1">
    <citation type="submission" date="2018-08" db="EMBL/GenBank/DDBJ databases">
        <title>A genome reference for cultivated species of the human gut microbiota.</title>
        <authorList>
            <person name="Zou Y."/>
            <person name="Xue W."/>
            <person name="Luo G."/>
        </authorList>
    </citation>
    <scope>NUCLEOTIDE SEQUENCE [LARGE SCALE GENOMIC DNA]</scope>
    <source>
        <strain evidence="4 5">OM08-17AT</strain>
    </source>
</reference>
<dbReference type="Proteomes" id="UP000814367">
    <property type="component" value="Unassembled WGS sequence"/>
</dbReference>
<keyword evidence="7" id="KW-1185">Reference proteome</keyword>
<protein>
    <submittedName>
        <fullName evidence="4">GNAT family N-acetyltransferase</fullName>
    </submittedName>
</protein>
<dbReference type="Gene3D" id="3.40.630.30">
    <property type="match status" value="1"/>
</dbReference>
<organism evidence="4 5">
    <name type="scientific">Staphylococcus warneri</name>
    <dbReference type="NCBI Taxonomy" id="1292"/>
    <lineage>
        <taxon>Bacteria</taxon>
        <taxon>Bacillati</taxon>
        <taxon>Bacillota</taxon>
        <taxon>Bacilli</taxon>
        <taxon>Bacillales</taxon>
        <taxon>Staphylococcaceae</taxon>
        <taxon>Staphylococcus</taxon>
    </lineage>
</organism>
<sequence>MIRQAHPSDNKRIAELCFMIWEDMELDIVNEISQERIMNILELSIVNVEYRSYYKNVWVYEVNGKVAGCVIAYDGKHELDYEKNWLKLPLDEDIRKYGTPLPVKEAEDDEMYIETVATFPEYRGQGIATQLMTYLLEKYPEKKWSLNCDYDNEKALNLYKKLGFKTVNDIDLYGHLYRHMIKYK</sequence>
<comment type="caution">
    <text evidence="4">The sequence shown here is derived from an EMBL/GenBank/DDBJ whole genome shotgun (WGS) entry which is preliminary data.</text>
</comment>
<dbReference type="AlphaFoldDB" id="A0A364UPU1"/>
<evidence type="ECO:0000313" key="4">
    <source>
        <dbReference type="EMBL" id="RGM32313.1"/>
    </source>
</evidence>
<dbReference type="Proteomes" id="UP000481807">
    <property type="component" value="Unassembled WGS sequence"/>
</dbReference>
<proteinExistence type="predicted"/>
<dbReference type="EMBL" id="QSTD01000001">
    <property type="protein sequence ID" value="RGM32313.1"/>
    <property type="molecule type" value="Genomic_DNA"/>
</dbReference>
<evidence type="ECO:0000313" key="7">
    <source>
        <dbReference type="Proteomes" id="UP000814367"/>
    </source>
</evidence>
<accession>A0A364UPU1</accession>
<reference evidence="3 6" key="2">
    <citation type="submission" date="2018-08" db="EMBL/GenBank/DDBJ databases">
        <title>Murine metabolic-syndrome-specific gut microbial biobank.</title>
        <authorList>
            <person name="Liu C."/>
        </authorList>
    </citation>
    <scope>NUCLEOTIDE SEQUENCE [LARGE SCALE GENOMIC DNA]</scope>
    <source>
        <strain evidence="3 6">1XD21-27</strain>
    </source>
</reference>
<dbReference type="SUPFAM" id="SSF55729">
    <property type="entry name" value="Acyl-CoA N-acyltransferases (Nat)"/>
    <property type="match status" value="1"/>
</dbReference>
<evidence type="ECO:0000313" key="2">
    <source>
        <dbReference type="EMBL" id="MCG6226126.1"/>
    </source>
</evidence>
<reference evidence="2 7" key="3">
    <citation type="submission" date="2020-03" db="EMBL/GenBank/DDBJ databases">
        <title>Comparative genetics of Staphylococcus warneri persistents from caprine mastitis.</title>
        <authorList>
            <person name="Franca C.A."/>
            <person name="Rosa D.S."/>
            <person name="Silva A."/>
            <person name="Rodrigues D.L.N."/>
            <person name="Santos R.G."/>
            <person name="Castillo R.E.H."/>
            <person name="Moreira M.A.S."/>
            <person name="Lima M.C."/>
            <person name="Gouveia G.V."/>
            <person name="Gouveia J.J.S."/>
            <person name="Souza R.F.S."/>
            <person name="Bertram B."/>
            <person name="Azevedo V."/>
            <person name="Costa M."/>
        </authorList>
    </citation>
    <scope>NUCLEOTIDE SEQUENCE [LARGE SCALE GENOMIC DNA]</scope>
    <source>
        <strain evidence="2 7">Cap 9.2</strain>
    </source>
</reference>
<dbReference type="PROSITE" id="PS51186">
    <property type="entry name" value="GNAT"/>
    <property type="match status" value="1"/>
</dbReference>
<dbReference type="PANTHER" id="PTHR43259:SF1">
    <property type="entry name" value="N-ACETYLTRANSFERASE DOMAIN-CONTAINING PROTEIN"/>
    <property type="match status" value="1"/>
</dbReference>
<dbReference type="EMBL" id="JAANHJ010000001">
    <property type="protein sequence ID" value="MCG6226126.1"/>
    <property type="molecule type" value="Genomic_DNA"/>
</dbReference>
<dbReference type="EMBL" id="QXWP01000002">
    <property type="protein sequence ID" value="NBH30097.1"/>
    <property type="molecule type" value="Genomic_DNA"/>
</dbReference>
<dbReference type="InterPro" id="IPR016181">
    <property type="entry name" value="Acyl_CoA_acyltransferase"/>
</dbReference>
<dbReference type="PANTHER" id="PTHR43259">
    <property type="entry name" value="SPT10P"/>
    <property type="match status" value="1"/>
</dbReference>
<dbReference type="InterPro" id="IPR000182">
    <property type="entry name" value="GNAT_dom"/>
</dbReference>
<keyword evidence="4" id="KW-0808">Transferase</keyword>
<evidence type="ECO:0000313" key="3">
    <source>
        <dbReference type="EMBL" id="NBH30097.1"/>
    </source>
</evidence>
<evidence type="ECO:0000313" key="5">
    <source>
        <dbReference type="Proteomes" id="UP000261016"/>
    </source>
</evidence>
<evidence type="ECO:0000259" key="1">
    <source>
        <dbReference type="PROSITE" id="PS51186"/>
    </source>
</evidence>
<dbReference type="Proteomes" id="UP000261016">
    <property type="component" value="Unassembled WGS sequence"/>
</dbReference>
<dbReference type="RefSeq" id="WP_015365209.1">
    <property type="nucleotide sequence ID" value="NZ_CABMFV010000001.1"/>
</dbReference>
<dbReference type="GeneID" id="58060610"/>
<evidence type="ECO:0000313" key="6">
    <source>
        <dbReference type="Proteomes" id="UP000481807"/>
    </source>
</evidence>
<dbReference type="Pfam" id="PF00583">
    <property type="entry name" value="Acetyltransf_1"/>
    <property type="match status" value="1"/>
</dbReference>
<name>A0A364UPU1_STAWA</name>
<dbReference type="CDD" id="cd04301">
    <property type="entry name" value="NAT_SF"/>
    <property type="match status" value="1"/>
</dbReference>
<feature type="domain" description="N-acetyltransferase" evidence="1">
    <location>
        <begin position="1"/>
        <end position="184"/>
    </location>
</feature>
<dbReference type="InterPro" id="IPR052829">
    <property type="entry name" value="N-acetyltransferase_domain"/>
</dbReference>